<keyword evidence="4" id="KW-1185">Reference proteome</keyword>
<evidence type="ECO:0000256" key="1">
    <source>
        <dbReference type="SAM" id="MobiDB-lite"/>
    </source>
</evidence>
<dbReference type="EMBL" id="ML769836">
    <property type="protein sequence ID" value="KAE9386946.1"/>
    <property type="molecule type" value="Genomic_DNA"/>
</dbReference>
<evidence type="ECO:0000313" key="3">
    <source>
        <dbReference type="EMBL" id="KAE9402183.1"/>
    </source>
</evidence>
<sequence length="154" mass="16604">MHIPRTFLKTPPLSSDPTAIQQQKQPRTVHFAVPLLPASAGSRPASINSTPFPASASVPSQTKMTPGMTGFVPREDQNELYVLVVVCIPWEEEFGPGMGELLHILIPLVLYQDTLARKQLGAAKYSFSPPSFSNAVSGATMTFPLNQSDIAGRA</sequence>
<dbReference type="Proteomes" id="UP000799118">
    <property type="component" value="Unassembled WGS sequence"/>
</dbReference>
<protein>
    <submittedName>
        <fullName evidence="2">Uncharacterized protein</fullName>
    </submittedName>
</protein>
<proteinExistence type="predicted"/>
<organism evidence="2 4">
    <name type="scientific">Gymnopus androsaceus JB14</name>
    <dbReference type="NCBI Taxonomy" id="1447944"/>
    <lineage>
        <taxon>Eukaryota</taxon>
        <taxon>Fungi</taxon>
        <taxon>Dikarya</taxon>
        <taxon>Basidiomycota</taxon>
        <taxon>Agaricomycotina</taxon>
        <taxon>Agaricomycetes</taxon>
        <taxon>Agaricomycetidae</taxon>
        <taxon>Agaricales</taxon>
        <taxon>Marasmiineae</taxon>
        <taxon>Omphalotaceae</taxon>
        <taxon>Gymnopus</taxon>
    </lineage>
</organism>
<name>A0A6A4GNB0_9AGAR</name>
<dbReference type="EMBL" id="ML769437">
    <property type="protein sequence ID" value="KAE9402183.1"/>
    <property type="molecule type" value="Genomic_DNA"/>
</dbReference>
<gene>
    <name evidence="2" type="ORF">BT96DRAFT_1005606</name>
    <name evidence="3" type="ORF">BT96DRAFT_937338</name>
</gene>
<feature type="compositionally biased region" description="Polar residues" evidence="1">
    <location>
        <begin position="12"/>
        <end position="24"/>
    </location>
</feature>
<accession>A0A6A4GNB0</accession>
<dbReference type="AlphaFoldDB" id="A0A6A4GNB0"/>
<reference evidence="2" key="1">
    <citation type="journal article" date="2019" name="Environ. Microbiol.">
        <title>Fungal ecological strategies reflected in gene transcription - a case study of two litter decomposers.</title>
        <authorList>
            <person name="Barbi F."/>
            <person name="Kohler A."/>
            <person name="Barry K."/>
            <person name="Baskaran P."/>
            <person name="Daum C."/>
            <person name="Fauchery L."/>
            <person name="Ihrmark K."/>
            <person name="Kuo A."/>
            <person name="LaButti K."/>
            <person name="Lipzen A."/>
            <person name="Morin E."/>
            <person name="Grigoriev I.V."/>
            <person name="Henrissat B."/>
            <person name="Lindahl B."/>
            <person name="Martin F."/>
        </authorList>
    </citation>
    <scope>NUCLEOTIDE SEQUENCE</scope>
    <source>
        <strain evidence="2">JB14</strain>
    </source>
</reference>
<feature type="region of interest" description="Disordered" evidence="1">
    <location>
        <begin position="1"/>
        <end position="24"/>
    </location>
</feature>
<evidence type="ECO:0000313" key="2">
    <source>
        <dbReference type="EMBL" id="KAE9386946.1"/>
    </source>
</evidence>
<evidence type="ECO:0000313" key="4">
    <source>
        <dbReference type="Proteomes" id="UP000799118"/>
    </source>
</evidence>